<feature type="domain" description="RNA polymerase sigma-70 region 2" evidence="6">
    <location>
        <begin position="54"/>
        <end position="119"/>
    </location>
</feature>
<dbReference type="InterPro" id="IPR014284">
    <property type="entry name" value="RNA_pol_sigma-70_dom"/>
</dbReference>
<dbReference type="InterPro" id="IPR013324">
    <property type="entry name" value="RNA_pol_sigma_r3/r4-like"/>
</dbReference>
<comment type="similarity">
    <text evidence="1">Belongs to the sigma-70 factor family. ECF subfamily.</text>
</comment>
<geneLocation type="plasmid" evidence="8 9">
    <name>unnamed1</name>
</geneLocation>
<dbReference type="InterPro" id="IPR007627">
    <property type="entry name" value="RNA_pol_sigma70_r2"/>
</dbReference>
<evidence type="ECO:0000256" key="1">
    <source>
        <dbReference type="ARBA" id="ARBA00010641"/>
    </source>
</evidence>
<keyword evidence="2" id="KW-0805">Transcription regulation</keyword>
<dbReference type="PANTHER" id="PTHR43133">
    <property type="entry name" value="RNA POLYMERASE ECF-TYPE SIGMA FACTO"/>
    <property type="match status" value="1"/>
</dbReference>
<dbReference type="Pfam" id="PF04542">
    <property type="entry name" value="Sigma70_r2"/>
    <property type="match status" value="1"/>
</dbReference>
<keyword evidence="8" id="KW-0614">Plasmid</keyword>
<evidence type="ECO:0000313" key="9">
    <source>
        <dbReference type="Proteomes" id="UP000831390"/>
    </source>
</evidence>
<dbReference type="SUPFAM" id="SSF88946">
    <property type="entry name" value="Sigma2 domain of RNA polymerase sigma factors"/>
    <property type="match status" value="1"/>
</dbReference>
<dbReference type="InterPro" id="IPR013325">
    <property type="entry name" value="RNA_pol_sigma_r2"/>
</dbReference>
<feature type="domain" description="RNA polymerase sigma factor 70 region 4 type 2" evidence="7">
    <location>
        <begin position="161"/>
        <end position="211"/>
    </location>
</feature>
<accession>A0ABY4BDY5</accession>
<proteinExistence type="inferred from homology"/>
<evidence type="ECO:0000313" key="8">
    <source>
        <dbReference type="EMBL" id="UOE36512.1"/>
    </source>
</evidence>
<dbReference type="InterPro" id="IPR039425">
    <property type="entry name" value="RNA_pol_sigma-70-like"/>
</dbReference>
<dbReference type="CDD" id="cd06171">
    <property type="entry name" value="Sigma70_r4"/>
    <property type="match status" value="1"/>
</dbReference>
<dbReference type="RefSeq" id="WP_243520448.1">
    <property type="nucleotide sequence ID" value="NZ_CP094535.1"/>
</dbReference>
<evidence type="ECO:0000256" key="3">
    <source>
        <dbReference type="ARBA" id="ARBA00023082"/>
    </source>
</evidence>
<dbReference type="InterPro" id="IPR036388">
    <property type="entry name" value="WH-like_DNA-bd_sf"/>
</dbReference>
<dbReference type="NCBIfam" id="TIGR02937">
    <property type="entry name" value="sigma70-ECF"/>
    <property type="match status" value="1"/>
</dbReference>
<keyword evidence="3" id="KW-0731">Sigma factor</keyword>
<keyword evidence="4" id="KW-0238">DNA-binding</keyword>
<organism evidence="8 9">
    <name type="scientific">Hymenobacter monticola</name>
    <dbReference type="NCBI Taxonomy" id="1705399"/>
    <lineage>
        <taxon>Bacteria</taxon>
        <taxon>Pseudomonadati</taxon>
        <taxon>Bacteroidota</taxon>
        <taxon>Cytophagia</taxon>
        <taxon>Cytophagales</taxon>
        <taxon>Hymenobacteraceae</taxon>
        <taxon>Hymenobacter</taxon>
    </lineage>
</organism>
<dbReference type="InterPro" id="IPR013249">
    <property type="entry name" value="RNA_pol_sigma70_r4_t2"/>
</dbReference>
<reference evidence="8 9" key="1">
    <citation type="submission" date="2022-03" db="EMBL/GenBank/DDBJ databases">
        <title>Hymenobactersp. isolated from the air.</title>
        <authorList>
            <person name="Won M."/>
            <person name="Kwon S.-W."/>
        </authorList>
    </citation>
    <scope>NUCLEOTIDE SEQUENCE [LARGE SCALE GENOMIC DNA]</scope>
    <source>
        <strain evidence="8 9">KACC 22596</strain>
        <plasmid evidence="8 9">unnamed1</plasmid>
    </source>
</reference>
<name>A0ABY4BDY5_9BACT</name>
<dbReference type="Gene3D" id="1.10.10.10">
    <property type="entry name" value="Winged helix-like DNA-binding domain superfamily/Winged helix DNA-binding domain"/>
    <property type="match status" value="1"/>
</dbReference>
<keyword evidence="5" id="KW-0804">Transcription</keyword>
<evidence type="ECO:0000256" key="5">
    <source>
        <dbReference type="ARBA" id="ARBA00023163"/>
    </source>
</evidence>
<dbReference type="EMBL" id="CP094535">
    <property type="protein sequence ID" value="UOE36512.1"/>
    <property type="molecule type" value="Genomic_DNA"/>
</dbReference>
<evidence type="ECO:0000256" key="4">
    <source>
        <dbReference type="ARBA" id="ARBA00023125"/>
    </source>
</evidence>
<dbReference type="Pfam" id="PF08281">
    <property type="entry name" value="Sigma70_r4_2"/>
    <property type="match status" value="1"/>
</dbReference>
<keyword evidence="9" id="KW-1185">Reference proteome</keyword>
<dbReference type="Proteomes" id="UP000831390">
    <property type="component" value="Plasmid unnamed1"/>
</dbReference>
<dbReference type="SUPFAM" id="SSF88659">
    <property type="entry name" value="Sigma3 and sigma4 domains of RNA polymerase sigma factors"/>
    <property type="match status" value="1"/>
</dbReference>
<sequence>MTNLSGTLPAGSPVERPGFGSAASGHFSPQALRDFELIERILIHKDEKAYTELLDYYRRPVFHLIYRMVRQTEVAEDLTMEVLTRAYRYLARFQPVFAFSTWLFRIATNHCIDFLRRRRLQTVSLQAAIVVADRESSFFELPDAALTPQEMLIQTQRNEHLRRAVAQLPPLYQHIVELHYFEELSYGEIATQLGSSLAAVKSRLHRGRELLAQQLSSTLARV</sequence>
<dbReference type="PANTHER" id="PTHR43133:SF8">
    <property type="entry name" value="RNA POLYMERASE SIGMA FACTOR HI_1459-RELATED"/>
    <property type="match status" value="1"/>
</dbReference>
<evidence type="ECO:0000256" key="2">
    <source>
        <dbReference type="ARBA" id="ARBA00023015"/>
    </source>
</evidence>
<evidence type="ECO:0000259" key="7">
    <source>
        <dbReference type="Pfam" id="PF08281"/>
    </source>
</evidence>
<gene>
    <name evidence="8" type="ORF">MTP16_23790</name>
</gene>
<evidence type="ECO:0000259" key="6">
    <source>
        <dbReference type="Pfam" id="PF04542"/>
    </source>
</evidence>
<dbReference type="Gene3D" id="1.10.1740.10">
    <property type="match status" value="1"/>
</dbReference>
<protein>
    <submittedName>
        <fullName evidence="8">Sigma-70 family RNA polymerase sigma factor</fullName>
    </submittedName>
</protein>